<gene>
    <name evidence="1" type="ORF">ACFSKP_00960</name>
</gene>
<evidence type="ECO:0000313" key="1">
    <source>
        <dbReference type="EMBL" id="MFD2244803.1"/>
    </source>
</evidence>
<dbReference type="Proteomes" id="UP001597374">
    <property type="component" value="Unassembled WGS sequence"/>
</dbReference>
<reference evidence="2" key="1">
    <citation type="journal article" date="2019" name="Int. J. Syst. Evol. Microbiol.">
        <title>The Global Catalogue of Microorganisms (GCM) 10K type strain sequencing project: providing services to taxonomists for standard genome sequencing and annotation.</title>
        <authorList>
            <consortium name="The Broad Institute Genomics Platform"/>
            <consortium name="The Broad Institute Genome Sequencing Center for Infectious Disease"/>
            <person name="Wu L."/>
            <person name="Ma J."/>
        </authorList>
    </citation>
    <scope>NUCLEOTIDE SEQUENCE [LARGE SCALE GENOMIC DNA]</scope>
    <source>
        <strain evidence="2">CGMCC 4.1782</strain>
    </source>
</reference>
<comment type="caution">
    <text evidence="1">The sequence shown here is derived from an EMBL/GenBank/DDBJ whole genome shotgun (WGS) entry which is preliminary data.</text>
</comment>
<dbReference type="RefSeq" id="WP_250429819.1">
    <property type="nucleotide sequence ID" value="NZ_JALPRR010000002.1"/>
</dbReference>
<accession>A0ABW5CTG4</accession>
<keyword evidence="2" id="KW-1185">Reference proteome</keyword>
<organism evidence="1 2">
    <name type="scientific">Pontibacter ruber</name>
    <dbReference type="NCBI Taxonomy" id="1343895"/>
    <lineage>
        <taxon>Bacteria</taxon>
        <taxon>Pseudomonadati</taxon>
        <taxon>Bacteroidota</taxon>
        <taxon>Cytophagia</taxon>
        <taxon>Cytophagales</taxon>
        <taxon>Hymenobacteraceae</taxon>
        <taxon>Pontibacter</taxon>
    </lineage>
</organism>
<evidence type="ECO:0000313" key="2">
    <source>
        <dbReference type="Proteomes" id="UP001597374"/>
    </source>
</evidence>
<protein>
    <submittedName>
        <fullName evidence="1">Uncharacterized protein</fullName>
    </submittedName>
</protein>
<proteinExistence type="predicted"/>
<name>A0ABW5CTG4_9BACT</name>
<sequence length="211" mass="22963">MGHLAAEDLNPEFLKNFLSETLYLLPDEEVSASVQQEAVPLPIAEVEAPAVEVQPVTPAAQNVPAAAAIPKLPKLEAPVAVPKKFEVIGENQKGVVVLVTLPAAEFQALPQLQFLQKILFAIGLTPADVAFVNNVSGAIARFEELVKATQVNYIISFASRVDTDLPHDKFTLYNPVVVGQVPIVFSQSLAVLDKDQEHKKLLWNALKQVFH</sequence>
<dbReference type="EMBL" id="JBHUIM010000001">
    <property type="protein sequence ID" value="MFD2244803.1"/>
    <property type="molecule type" value="Genomic_DNA"/>
</dbReference>